<proteinExistence type="predicted"/>
<dbReference type="Gene3D" id="3.40.50.720">
    <property type="entry name" value="NAD(P)-binding Rossmann-like Domain"/>
    <property type="match status" value="1"/>
</dbReference>
<dbReference type="InterPro" id="IPR008030">
    <property type="entry name" value="NmrA-like"/>
</dbReference>
<protein>
    <recommendedName>
        <fullName evidence="1">NmrA-like domain-containing protein</fullName>
    </recommendedName>
</protein>
<organism evidence="2 3">
    <name type="scientific">Xylaria bambusicola</name>
    <dbReference type="NCBI Taxonomy" id="326684"/>
    <lineage>
        <taxon>Eukaryota</taxon>
        <taxon>Fungi</taxon>
        <taxon>Dikarya</taxon>
        <taxon>Ascomycota</taxon>
        <taxon>Pezizomycotina</taxon>
        <taxon>Sordariomycetes</taxon>
        <taxon>Xylariomycetidae</taxon>
        <taxon>Xylariales</taxon>
        <taxon>Xylariaceae</taxon>
        <taxon>Xylaria</taxon>
    </lineage>
</organism>
<evidence type="ECO:0000313" key="3">
    <source>
        <dbReference type="Proteomes" id="UP001305414"/>
    </source>
</evidence>
<accession>A0AAN7V023</accession>
<keyword evidence="3" id="KW-1185">Reference proteome</keyword>
<dbReference type="AlphaFoldDB" id="A0AAN7V023"/>
<reference evidence="2 3" key="1">
    <citation type="submission" date="2023-10" db="EMBL/GenBank/DDBJ databases">
        <title>Draft genome sequence of Xylaria bambusicola isolate GMP-LS, the root and basal stem rot pathogen of sugarcane in Indonesia.</title>
        <authorList>
            <person name="Selvaraj P."/>
            <person name="Muralishankar V."/>
            <person name="Muruganantham S."/>
            <person name="Sp S."/>
            <person name="Haryani S."/>
            <person name="Lau K.J.X."/>
            <person name="Naqvi N.I."/>
        </authorList>
    </citation>
    <scope>NUCLEOTIDE SEQUENCE [LARGE SCALE GENOMIC DNA]</scope>
    <source>
        <strain evidence="2">GMP-LS</strain>
    </source>
</reference>
<dbReference type="Proteomes" id="UP001305414">
    <property type="component" value="Unassembled WGS sequence"/>
</dbReference>
<evidence type="ECO:0000259" key="1">
    <source>
        <dbReference type="Pfam" id="PF05368"/>
    </source>
</evidence>
<dbReference type="Pfam" id="PF05368">
    <property type="entry name" value="NmrA"/>
    <property type="match status" value="1"/>
</dbReference>
<name>A0AAN7V023_9PEZI</name>
<dbReference type="InterPro" id="IPR036291">
    <property type="entry name" value="NAD(P)-bd_dom_sf"/>
</dbReference>
<feature type="domain" description="NmrA-like" evidence="1">
    <location>
        <begin position="2"/>
        <end position="123"/>
    </location>
</feature>
<gene>
    <name evidence="2" type="ORF">RRF57_012840</name>
</gene>
<evidence type="ECO:0000313" key="2">
    <source>
        <dbReference type="EMBL" id="KAK5637128.1"/>
    </source>
</evidence>
<comment type="caution">
    <text evidence="2">The sequence shown here is derived from an EMBL/GenBank/DDBJ whole genome shotgun (WGS) entry which is preliminary data.</text>
</comment>
<dbReference type="EMBL" id="JAWHQM010000092">
    <property type="protein sequence ID" value="KAK5637128.1"/>
    <property type="molecule type" value="Genomic_DNA"/>
</dbReference>
<sequence>MNAASGGKHPTSYHWETKAVIINYIVKEQPELAKKTSFIYMGAYATNAFLSPKPDASGEYKALMPCSGRARMPIIDETRSPGLFVRALVEDEAAGVKLLAYDSYLTMEEVVEAWSKVTGKAATVIALSD</sequence>
<dbReference type="Gene3D" id="3.90.25.10">
    <property type="entry name" value="UDP-galactose 4-epimerase, domain 1"/>
    <property type="match status" value="1"/>
</dbReference>
<dbReference type="SUPFAM" id="SSF51735">
    <property type="entry name" value="NAD(P)-binding Rossmann-fold domains"/>
    <property type="match status" value="1"/>
</dbReference>